<keyword evidence="2" id="KW-1185">Reference proteome</keyword>
<proteinExistence type="predicted"/>
<name>A0A928UWE5_9SPHI</name>
<reference evidence="1" key="1">
    <citation type="submission" date="2018-02" db="EMBL/GenBank/DDBJ databases">
        <authorList>
            <person name="Vasarhelyi B.M."/>
            <person name="Deshmukh S."/>
            <person name="Balint B."/>
            <person name="Kukolya J."/>
        </authorList>
    </citation>
    <scope>NUCLEOTIDE SEQUENCE</scope>
    <source>
        <strain evidence="1">KB22</strain>
    </source>
</reference>
<evidence type="ECO:0000313" key="1">
    <source>
        <dbReference type="EMBL" id="MBE8713193.1"/>
    </source>
</evidence>
<gene>
    <name evidence="1" type="ORF">C4F49_05835</name>
</gene>
<accession>A0A928UWE5</accession>
<evidence type="ECO:0000313" key="2">
    <source>
        <dbReference type="Proteomes" id="UP000616201"/>
    </source>
</evidence>
<sequence length="82" mass="9182">MVFLDSYSVSFVPSLSALRSLILERLFAELRGEVAEFRRAEFTSCSVSFVPSVSALRSLLWEGYSLGFAELGLKMLKVLPLF</sequence>
<organism evidence="1 2">
    <name type="scientific">Sphingobacterium hungaricum</name>
    <dbReference type="NCBI Taxonomy" id="2082723"/>
    <lineage>
        <taxon>Bacteria</taxon>
        <taxon>Pseudomonadati</taxon>
        <taxon>Bacteroidota</taxon>
        <taxon>Sphingobacteriia</taxon>
        <taxon>Sphingobacteriales</taxon>
        <taxon>Sphingobacteriaceae</taxon>
        <taxon>Sphingobacterium</taxon>
    </lineage>
</organism>
<comment type="caution">
    <text evidence="1">The sequence shown here is derived from an EMBL/GenBank/DDBJ whole genome shotgun (WGS) entry which is preliminary data.</text>
</comment>
<dbReference type="EMBL" id="PRDK01000003">
    <property type="protein sequence ID" value="MBE8713193.1"/>
    <property type="molecule type" value="Genomic_DNA"/>
</dbReference>
<protein>
    <submittedName>
        <fullName evidence="1">Uncharacterized protein</fullName>
    </submittedName>
</protein>
<dbReference type="Proteomes" id="UP000616201">
    <property type="component" value="Unassembled WGS sequence"/>
</dbReference>
<dbReference type="AlphaFoldDB" id="A0A928UWE5"/>